<evidence type="ECO:0000313" key="1">
    <source>
        <dbReference type="EMBL" id="KAJ1357667.1"/>
    </source>
</evidence>
<dbReference type="Proteomes" id="UP001196413">
    <property type="component" value="Unassembled WGS sequence"/>
</dbReference>
<protein>
    <submittedName>
        <fullName evidence="1">Uncharacterized protein</fullName>
    </submittedName>
</protein>
<evidence type="ECO:0000313" key="2">
    <source>
        <dbReference type="Proteomes" id="UP001196413"/>
    </source>
</evidence>
<dbReference type="EMBL" id="JAHQIW010003215">
    <property type="protein sequence ID" value="KAJ1357667.1"/>
    <property type="molecule type" value="Genomic_DNA"/>
</dbReference>
<proteinExistence type="predicted"/>
<accession>A0AAD5MZ30</accession>
<sequence length="102" mass="11838">MYEYLKRQDFCRRAVKLSKPDTRVPALQSGRLSTLANPLEEIIGHGIARIRKGSNIICLSTNILRSLNLITKSMILQHWQCHRFVIRRKAKAEFIVFLVAKF</sequence>
<keyword evidence="2" id="KW-1185">Reference proteome</keyword>
<comment type="caution">
    <text evidence="1">The sequence shown here is derived from an EMBL/GenBank/DDBJ whole genome shotgun (WGS) entry which is preliminary data.</text>
</comment>
<gene>
    <name evidence="1" type="ORF">KIN20_015853</name>
</gene>
<dbReference type="AlphaFoldDB" id="A0AAD5MZ30"/>
<organism evidence="1 2">
    <name type="scientific">Parelaphostrongylus tenuis</name>
    <name type="common">Meningeal worm</name>
    <dbReference type="NCBI Taxonomy" id="148309"/>
    <lineage>
        <taxon>Eukaryota</taxon>
        <taxon>Metazoa</taxon>
        <taxon>Ecdysozoa</taxon>
        <taxon>Nematoda</taxon>
        <taxon>Chromadorea</taxon>
        <taxon>Rhabditida</taxon>
        <taxon>Rhabditina</taxon>
        <taxon>Rhabditomorpha</taxon>
        <taxon>Strongyloidea</taxon>
        <taxon>Metastrongylidae</taxon>
        <taxon>Parelaphostrongylus</taxon>
    </lineage>
</organism>
<reference evidence="1" key="1">
    <citation type="submission" date="2021-06" db="EMBL/GenBank/DDBJ databases">
        <title>Parelaphostrongylus tenuis whole genome reference sequence.</title>
        <authorList>
            <person name="Garwood T.J."/>
            <person name="Larsen P.A."/>
            <person name="Fountain-Jones N.M."/>
            <person name="Garbe J.R."/>
            <person name="Macchietto M.G."/>
            <person name="Kania S.A."/>
            <person name="Gerhold R.W."/>
            <person name="Richards J.E."/>
            <person name="Wolf T.M."/>
        </authorList>
    </citation>
    <scope>NUCLEOTIDE SEQUENCE</scope>
    <source>
        <strain evidence="1">MNPRO001-30</strain>
        <tissue evidence="1">Meninges</tissue>
    </source>
</reference>
<name>A0AAD5MZ30_PARTN</name>